<dbReference type="Proteomes" id="UP001219862">
    <property type="component" value="Unassembled WGS sequence"/>
</dbReference>
<feature type="domain" description="FAD dependent oxidoreductase" evidence="11">
    <location>
        <begin position="246"/>
        <end position="602"/>
    </location>
</feature>
<keyword evidence="14" id="KW-1185">Reference proteome</keyword>
<dbReference type="NCBIfam" id="TIGR03197">
    <property type="entry name" value="MnmC_Cterm"/>
    <property type="match status" value="1"/>
</dbReference>
<dbReference type="EMBL" id="JAQQXS010000010">
    <property type="protein sequence ID" value="MDC8785947.1"/>
    <property type="molecule type" value="Genomic_DNA"/>
</dbReference>
<dbReference type="Gene3D" id="3.40.50.150">
    <property type="entry name" value="Vaccinia Virus protein VP39"/>
    <property type="match status" value="1"/>
</dbReference>
<evidence type="ECO:0000256" key="3">
    <source>
        <dbReference type="ARBA" id="ARBA00022630"/>
    </source>
</evidence>
<dbReference type="Gene3D" id="3.50.50.60">
    <property type="entry name" value="FAD/NAD(P)-binding domain"/>
    <property type="match status" value="1"/>
</dbReference>
<gene>
    <name evidence="10 13" type="primary">mnmC</name>
    <name evidence="13" type="ORF">PRZ01_12165</name>
</gene>
<keyword evidence="8 10" id="KW-0560">Oxidoreductase</keyword>
<reference evidence="13 14" key="1">
    <citation type="submission" date="2022-10" db="EMBL/GenBank/DDBJ databases">
        <title>paucibacter sp. hw8 Genome sequencing.</title>
        <authorList>
            <person name="Park S."/>
        </authorList>
    </citation>
    <scope>NUCLEOTIDE SEQUENCE [LARGE SCALE GENOMIC DNA]</scope>
    <source>
        <strain evidence="14">hw8</strain>
    </source>
</reference>
<dbReference type="SUPFAM" id="SSF51905">
    <property type="entry name" value="FAD/NAD(P)-binding domain"/>
    <property type="match status" value="1"/>
</dbReference>
<comment type="similarity">
    <text evidence="10">In the C-terminal section; belongs to the DAO family.</text>
</comment>
<evidence type="ECO:0000313" key="13">
    <source>
        <dbReference type="EMBL" id="MDC8785947.1"/>
    </source>
</evidence>
<feature type="region of interest" description="FAD-dependent cmnm(5)s(2)U34 oxidoreductase" evidence="10">
    <location>
        <begin position="248"/>
        <end position="632"/>
    </location>
</feature>
<keyword evidence="6 10" id="KW-0819">tRNA processing</keyword>
<dbReference type="Gene3D" id="3.30.9.10">
    <property type="entry name" value="D-Amino Acid Oxidase, subunit A, domain 2"/>
    <property type="match status" value="1"/>
</dbReference>
<feature type="region of interest" description="tRNA (mnm(5)s(2)U34)-methyltransferase" evidence="10">
    <location>
        <begin position="1"/>
        <end position="224"/>
    </location>
</feature>
<keyword evidence="5 10" id="KW-0949">S-adenosyl-L-methionine</keyword>
<dbReference type="Pfam" id="PF05430">
    <property type="entry name" value="Methyltransf_30"/>
    <property type="match status" value="1"/>
</dbReference>
<feature type="domain" description="MnmC-like methyltransferase" evidence="12">
    <location>
        <begin position="103"/>
        <end position="217"/>
    </location>
</feature>
<dbReference type="Pfam" id="PF01266">
    <property type="entry name" value="DAO"/>
    <property type="match status" value="1"/>
</dbReference>
<comment type="similarity">
    <text evidence="10">In the N-terminal section; belongs to the methyltransferase superfamily. tRNA (mnm(5)s(2)U34)-methyltransferase family.</text>
</comment>
<evidence type="ECO:0000313" key="14">
    <source>
        <dbReference type="Proteomes" id="UP001219862"/>
    </source>
</evidence>
<evidence type="ECO:0000256" key="8">
    <source>
        <dbReference type="ARBA" id="ARBA00023002"/>
    </source>
</evidence>
<comment type="function">
    <text evidence="10">Catalyzes the last two steps in the biosynthesis of 5-methylaminomethyl-2-thiouridine (mnm(5)s(2)U) at the wobble position (U34) in tRNA. Catalyzes the FAD-dependent demodification of cmnm(5)s(2)U34 to nm(5)s(2)U34, followed by the transfer of a methyl group from S-adenosyl-L-methionine to nm(5)s(2)U34, to form mnm(5)s(2)U34.</text>
</comment>
<dbReference type="InterPro" id="IPR008471">
    <property type="entry name" value="MnmC-like_methylTransf"/>
</dbReference>
<evidence type="ECO:0000256" key="7">
    <source>
        <dbReference type="ARBA" id="ARBA00022827"/>
    </source>
</evidence>
<keyword evidence="2 10" id="KW-0489">Methyltransferase</keyword>
<evidence type="ECO:0000256" key="2">
    <source>
        <dbReference type="ARBA" id="ARBA00022603"/>
    </source>
</evidence>
<dbReference type="InterPro" id="IPR036188">
    <property type="entry name" value="FAD/NAD-bd_sf"/>
</dbReference>
<dbReference type="RefSeq" id="WP_273597062.1">
    <property type="nucleotide sequence ID" value="NZ_JAQQXS010000010.1"/>
</dbReference>
<keyword evidence="7 10" id="KW-0274">FAD</keyword>
<evidence type="ECO:0000256" key="6">
    <source>
        <dbReference type="ARBA" id="ARBA00022694"/>
    </source>
</evidence>
<evidence type="ECO:0000256" key="9">
    <source>
        <dbReference type="ARBA" id="ARBA00023268"/>
    </source>
</evidence>
<protein>
    <recommendedName>
        <fullName evidence="10">tRNA 5-methylaminomethyl-2-thiouridine biosynthesis bifunctional protein MnmC</fullName>
        <shortName evidence="10">tRNA mnm(5)s(2)U biosynthesis bifunctional protein</shortName>
    </recommendedName>
    <domain>
        <recommendedName>
            <fullName evidence="10">tRNA (mnm(5)s(2)U34)-methyltransferase</fullName>
            <ecNumber evidence="10">2.1.1.61</ecNumber>
        </recommendedName>
    </domain>
    <domain>
        <recommendedName>
            <fullName evidence="10">FAD-dependent cmnm(5)s(2)U34 oxidoreductase</fullName>
            <ecNumber evidence="10">1.5.-.-</ecNumber>
        </recommendedName>
    </domain>
</protein>
<keyword evidence="4 10" id="KW-0808">Transferase</keyword>
<proteinExistence type="inferred from homology"/>
<comment type="subcellular location">
    <subcellularLocation>
        <location evidence="10">Cytoplasm</location>
    </subcellularLocation>
</comment>
<dbReference type="EC" id="2.1.1.61" evidence="10"/>
<keyword evidence="1 10" id="KW-0963">Cytoplasm</keyword>
<comment type="cofactor">
    <cofactor evidence="10">
        <name>FAD</name>
        <dbReference type="ChEBI" id="CHEBI:57692"/>
    </cofactor>
</comment>
<dbReference type="HAMAP" id="MF_01102">
    <property type="entry name" value="MnmC"/>
    <property type="match status" value="1"/>
</dbReference>
<evidence type="ECO:0000256" key="5">
    <source>
        <dbReference type="ARBA" id="ARBA00022691"/>
    </source>
</evidence>
<dbReference type="InterPro" id="IPR023032">
    <property type="entry name" value="tRNA_MAMT_biosynth_bifunc_MnmC"/>
</dbReference>
<sequence length="632" mass="67289">MKTQPIRPALHPTANEGPDAAAVATRQRVFLASAHLPERWADASRFVILEAGLGLGHHFLAAWQAWRQDPHRCQRLVFISIEKHPPRQADLARALKDHPWPDLTGQLLEAWPPLTPNLHRLSFESSQVQLLLCLGDVHAWLRELVAEVDTFHLNPPAPDEADTVWDAHAFKALARRAAPGATLTIGADASPAALMHAGLSAGGFTLDAEHNLASDSALCTARHKPRHHAQKPAGRQALAPAAKTALIIGGGLAGSACAWALAQHGIQSQVIDAKAGPAQSASGNPGGLFHGTLNPDDGLHARFNRAAALETQRVLRSLAPLPWLQQGLLRLESNRDLAQMQSLIERLGLPPDYVQALSAAQASAQCGLTLQQPAWLYPGGGALPPSGYVRALLEAAKADTLFNADIAQISRDGDHWQAWDAQGERLGQAPLLVLAGGLEGHALLQAQAVNLSPMLLRLRGQLSHLTPAAIRPALPVAGLGYAIADREQGLWCGATNDAEPLSQPLDASLRPEDHAHNLAQWWALSGQRNADAPANPPMHGRVGWRLATPDRLPLVGGLPLPAYDGRRDQARFIPRQAGLAVCTALGSRGIAWAALCGQVLAAQVTGAPCPIESSLLDAIDPARFAVVRSDAR</sequence>
<evidence type="ECO:0000259" key="11">
    <source>
        <dbReference type="Pfam" id="PF01266"/>
    </source>
</evidence>
<keyword evidence="3 10" id="KW-0285">Flavoprotein</keyword>
<comment type="catalytic activity">
    <reaction evidence="10">
        <text>5-aminomethyl-2-thiouridine(34) in tRNA + S-adenosyl-L-methionine = 5-methylaminomethyl-2-thiouridine(34) in tRNA + S-adenosyl-L-homocysteine + H(+)</text>
        <dbReference type="Rhea" id="RHEA:19569"/>
        <dbReference type="Rhea" id="RHEA-COMP:10195"/>
        <dbReference type="Rhea" id="RHEA-COMP:10197"/>
        <dbReference type="ChEBI" id="CHEBI:15378"/>
        <dbReference type="ChEBI" id="CHEBI:57856"/>
        <dbReference type="ChEBI" id="CHEBI:59789"/>
        <dbReference type="ChEBI" id="CHEBI:74454"/>
        <dbReference type="ChEBI" id="CHEBI:74455"/>
        <dbReference type="EC" id="2.1.1.61"/>
    </reaction>
</comment>
<keyword evidence="9 10" id="KW-0511">Multifunctional enzyme</keyword>
<evidence type="ECO:0000256" key="1">
    <source>
        <dbReference type="ARBA" id="ARBA00022490"/>
    </source>
</evidence>
<dbReference type="PANTHER" id="PTHR13847">
    <property type="entry name" value="SARCOSINE DEHYDROGENASE-RELATED"/>
    <property type="match status" value="1"/>
</dbReference>
<evidence type="ECO:0000256" key="4">
    <source>
        <dbReference type="ARBA" id="ARBA00022679"/>
    </source>
</evidence>
<dbReference type="GO" id="GO:0032259">
    <property type="term" value="P:methylation"/>
    <property type="evidence" value="ECO:0007669"/>
    <property type="project" value="UniProtKB-KW"/>
</dbReference>
<accession>A0ABT5KVY1</accession>
<dbReference type="PANTHER" id="PTHR13847:SF283">
    <property type="entry name" value="TRNA 5-METHYLAMINOMETHYL-2-THIOURIDINE BIOSYNTHESIS BIFUNCTIONAL PROTEIN MNMC"/>
    <property type="match status" value="1"/>
</dbReference>
<comment type="caution">
    <text evidence="13">The sequence shown here is derived from an EMBL/GenBank/DDBJ whole genome shotgun (WGS) entry which is preliminary data.</text>
</comment>
<organism evidence="13 14">
    <name type="scientific">Roseateles koreensis</name>
    <dbReference type="NCBI Taxonomy" id="2987526"/>
    <lineage>
        <taxon>Bacteria</taxon>
        <taxon>Pseudomonadati</taxon>
        <taxon>Pseudomonadota</taxon>
        <taxon>Betaproteobacteria</taxon>
        <taxon>Burkholderiales</taxon>
        <taxon>Sphaerotilaceae</taxon>
        <taxon>Roseateles</taxon>
    </lineage>
</organism>
<name>A0ABT5KVY1_9BURK</name>
<dbReference type="InterPro" id="IPR017610">
    <property type="entry name" value="tRNA_S-uridine_synth_MnmC_C"/>
</dbReference>
<dbReference type="EC" id="1.5.-.-" evidence="10"/>
<dbReference type="InterPro" id="IPR029063">
    <property type="entry name" value="SAM-dependent_MTases_sf"/>
</dbReference>
<dbReference type="InterPro" id="IPR006076">
    <property type="entry name" value="FAD-dep_OxRdtase"/>
</dbReference>
<evidence type="ECO:0000259" key="12">
    <source>
        <dbReference type="Pfam" id="PF05430"/>
    </source>
</evidence>
<dbReference type="GO" id="GO:0004808">
    <property type="term" value="F:tRNA (5-methylaminomethyl-2-thiouridylate)(34)-methyltransferase activity"/>
    <property type="evidence" value="ECO:0007669"/>
    <property type="project" value="UniProtKB-EC"/>
</dbReference>
<evidence type="ECO:0000256" key="10">
    <source>
        <dbReference type="HAMAP-Rule" id="MF_01102"/>
    </source>
</evidence>